<dbReference type="Proteomes" id="UP000256779">
    <property type="component" value="Unassembled WGS sequence"/>
</dbReference>
<dbReference type="AlphaFoldDB" id="A0A3D9L6X3"/>
<evidence type="ECO:0000313" key="3">
    <source>
        <dbReference type="EMBL" id="REE01631.1"/>
    </source>
</evidence>
<keyword evidence="4" id="KW-1185">Reference proteome</keyword>
<sequence length="321" mass="36921">MKILITGGSGFIGTNFHEYLLDNYPNVSIVNVDTANPKQKFKNSIWEKCDILDYGSLQLVFSKHHPDCVIHLAAETSCEPHLKLEDYAVNIQGSENVFKAASKTSSTKSLIHTSTQFVNQTDFPLNNFFEYKPHTIYGESKVESEKNLISGNYNFKWLIIRPTNVWGKWHLRYPSEFWRVLYEGKYIHPNKKGVIRSYGYVMNICNQVMHFIEHIDRLDKEVFYVGDEPILLFDWVNEFSNKLCGRDVRTVNTSVVYGLALCGDVLSSLGIKFPITSSRFRSMTTSNPAPMGKTVNEVGEKMIDWKEGIEITSKWLKDEIY</sequence>
<dbReference type="SUPFAM" id="SSF51735">
    <property type="entry name" value="NAD(P)-binding Rossmann-fold domains"/>
    <property type="match status" value="1"/>
</dbReference>
<dbReference type="Gene3D" id="3.40.50.720">
    <property type="entry name" value="NAD(P)-binding Rossmann-like Domain"/>
    <property type="match status" value="1"/>
</dbReference>
<dbReference type="RefSeq" id="WP_115866914.1">
    <property type="nucleotide sequence ID" value="NZ_QREG01000003.1"/>
</dbReference>
<reference evidence="3 4" key="1">
    <citation type="submission" date="2018-07" db="EMBL/GenBank/DDBJ databases">
        <title>Genomic Encyclopedia of Type Strains, Phase IV (KMG-IV): sequencing the most valuable type-strain genomes for metagenomic binning, comparative biology and taxonomic classification.</title>
        <authorList>
            <person name="Goeker M."/>
        </authorList>
    </citation>
    <scope>NUCLEOTIDE SEQUENCE [LARGE SCALE GENOMIC DNA]</scope>
    <source>
        <strain evidence="3 4">DSM 4134</strain>
    </source>
</reference>
<name>A0A3D9L6X3_MARFU</name>
<dbReference type="InterPro" id="IPR001509">
    <property type="entry name" value="Epimerase_deHydtase"/>
</dbReference>
<comment type="similarity">
    <text evidence="1">Belongs to the NAD(P)-dependent epimerase/dehydratase family.</text>
</comment>
<proteinExistence type="inferred from homology"/>
<evidence type="ECO:0000313" key="4">
    <source>
        <dbReference type="Proteomes" id="UP000256779"/>
    </source>
</evidence>
<protein>
    <submittedName>
        <fullName evidence="3">Nucleoside-diphosphate-sugar epimerase</fullName>
    </submittedName>
</protein>
<feature type="domain" description="NAD-dependent epimerase/dehydratase" evidence="2">
    <location>
        <begin position="3"/>
        <end position="226"/>
    </location>
</feature>
<organism evidence="3 4">
    <name type="scientific">Marinoscillum furvescens DSM 4134</name>
    <dbReference type="NCBI Taxonomy" id="1122208"/>
    <lineage>
        <taxon>Bacteria</taxon>
        <taxon>Pseudomonadati</taxon>
        <taxon>Bacteroidota</taxon>
        <taxon>Cytophagia</taxon>
        <taxon>Cytophagales</taxon>
        <taxon>Reichenbachiellaceae</taxon>
        <taxon>Marinoscillum</taxon>
    </lineage>
</organism>
<evidence type="ECO:0000256" key="1">
    <source>
        <dbReference type="ARBA" id="ARBA00007637"/>
    </source>
</evidence>
<evidence type="ECO:0000259" key="2">
    <source>
        <dbReference type="Pfam" id="PF01370"/>
    </source>
</evidence>
<dbReference type="OrthoDB" id="1490291at2"/>
<accession>A0A3D9L6X3</accession>
<dbReference type="EMBL" id="QREG01000003">
    <property type="protein sequence ID" value="REE01631.1"/>
    <property type="molecule type" value="Genomic_DNA"/>
</dbReference>
<dbReference type="PANTHER" id="PTHR43000">
    <property type="entry name" value="DTDP-D-GLUCOSE 4,6-DEHYDRATASE-RELATED"/>
    <property type="match status" value="1"/>
</dbReference>
<dbReference type="InterPro" id="IPR036291">
    <property type="entry name" value="NAD(P)-bd_dom_sf"/>
</dbReference>
<comment type="caution">
    <text evidence="3">The sequence shown here is derived from an EMBL/GenBank/DDBJ whole genome shotgun (WGS) entry which is preliminary data.</text>
</comment>
<dbReference type="Pfam" id="PF01370">
    <property type="entry name" value="Epimerase"/>
    <property type="match status" value="1"/>
</dbReference>
<gene>
    <name evidence="3" type="ORF">C7460_103148</name>
</gene>